<name>A0A8X6IBR5_9ARAC</name>
<protein>
    <submittedName>
        <fullName evidence="1">Uncharacterized protein</fullName>
    </submittedName>
</protein>
<evidence type="ECO:0000313" key="2">
    <source>
        <dbReference type="Proteomes" id="UP000886998"/>
    </source>
</evidence>
<accession>A0A8X6IBR5</accession>
<reference evidence="1" key="1">
    <citation type="submission" date="2020-08" db="EMBL/GenBank/DDBJ databases">
        <title>Multicomponent nature underlies the extraordinary mechanical properties of spider dragline silk.</title>
        <authorList>
            <person name="Kono N."/>
            <person name="Nakamura H."/>
            <person name="Mori M."/>
            <person name="Yoshida Y."/>
            <person name="Ohtoshi R."/>
            <person name="Malay A.D."/>
            <person name="Moran D.A.P."/>
            <person name="Tomita M."/>
            <person name="Numata K."/>
            <person name="Arakawa K."/>
        </authorList>
    </citation>
    <scope>NUCLEOTIDE SEQUENCE</scope>
</reference>
<gene>
    <name evidence="1" type="ORF">TNIN_438771</name>
</gene>
<proteinExistence type="predicted"/>
<evidence type="ECO:0000313" key="1">
    <source>
        <dbReference type="EMBL" id="GFS39378.1"/>
    </source>
</evidence>
<dbReference type="Proteomes" id="UP000886998">
    <property type="component" value="Unassembled WGS sequence"/>
</dbReference>
<keyword evidence="2" id="KW-1185">Reference proteome</keyword>
<dbReference type="EMBL" id="BMAV01025195">
    <property type="protein sequence ID" value="GFS39378.1"/>
    <property type="molecule type" value="Genomic_DNA"/>
</dbReference>
<organism evidence="1 2">
    <name type="scientific">Trichonephila inaurata madagascariensis</name>
    <dbReference type="NCBI Taxonomy" id="2747483"/>
    <lineage>
        <taxon>Eukaryota</taxon>
        <taxon>Metazoa</taxon>
        <taxon>Ecdysozoa</taxon>
        <taxon>Arthropoda</taxon>
        <taxon>Chelicerata</taxon>
        <taxon>Arachnida</taxon>
        <taxon>Araneae</taxon>
        <taxon>Araneomorphae</taxon>
        <taxon>Entelegynae</taxon>
        <taxon>Araneoidea</taxon>
        <taxon>Nephilidae</taxon>
        <taxon>Trichonephila</taxon>
        <taxon>Trichonephila inaurata</taxon>
    </lineage>
</organism>
<sequence length="99" mass="11874">MNVTRGAFAFFPLKVLRYTYFGPTNISSWMPTKFGGRLSKTYMVVARIIICQKILALWKDFHYVIFLRQFCTWKPRSFKTICRRNRHFRNIGGNSKEWI</sequence>
<comment type="caution">
    <text evidence="1">The sequence shown here is derived from an EMBL/GenBank/DDBJ whole genome shotgun (WGS) entry which is preliminary data.</text>
</comment>
<dbReference type="AlphaFoldDB" id="A0A8X6IBR5"/>